<gene>
    <name evidence="1" type="ORF">OPT61_g2824</name>
</gene>
<reference evidence="1" key="1">
    <citation type="submission" date="2022-11" db="EMBL/GenBank/DDBJ databases">
        <title>Genome Sequence of Boeremia exigua.</title>
        <authorList>
            <person name="Buettner E."/>
        </authorList>
    </citation>
    <scope>NUCLEOTIDE SEQUENCE</scope>
    <source>
        <strain evidence="1">CU02</strain>
    </source>
</reference>
<dbReference type="Proteomes" id="UP001153331">
    <property type="component" value="Unassembled WGS sequence"/>
</dbReference>
<evidence type="ECO:0000313" key="1">
    <source>
        <dbReference type="EMBL" id="KAJ8115540.1"/>
    </source>
</evidence>
<keyword evidence="2" id="KW-1185">Reference proteome</keyword>
<dbReference type="EMBL" id="JAPHNI010000134">
    <property type="protein sequence ID" value="KAJ8115540.1"/>
    <property type="molecule type" value="Genomic_DNA"/>
</dbReference>
<comment type="caution">
    <text evidence="1">The sequence shown here is derived from an EMBL/GenBank/DDBJ whole genome shotgun (WGS) entry which is preliminary data.</text>
</comment>
<accession>A0ACC2IK43</accession>
<name>A0ACC2IK43_9PLEO</name>
<organism evidence="1 2">
    <name type="scientific">Boeremia exigua</name>
    <dbReference type="NCBI Taxonomy" id="749465"/>
    <lineage>
        <taxon>Eukaryota</taxon>
        <taxon>Fungi</taxon>
        <taxon>Dikarya</taxon>
        <taxon>Ascomycota</taxon>
        <taxon>Pezizomycotina</taxon>
        <taxon>Dothideomycetes</taxon>
        <taxon>Pleosporomycetidae</taxon>
        <taxon>Pleosporales</taxon>
        <taxon>Pleosporineae</taxon>
        <taxon>Didymellaceae</taxon>
        <taxon>Boeremia</taxon>
    </lineage>
</organism>
<sequence length="175" mass="19187">MTITKGQKPAPTPCKKGQKGCKRNSIESAWKRAPSVPMDVTGGTAWAEEDQFGTTGLGSCSFVVIFDDTYILGAHIPPARANKDMVLTATGTEVIDDHMQRIDRYLPNVKKARNCVLVTATTLDPDTLDHMRQKLAAKGLRCSEKRYDPTNVPQGGIFFLNRKSGVWPPKMVGPL</sequence>
<proteinExistence type="predicted"/>
<evidence type="ECO:0000313" key="2">
    <source>
        <dbReference type="Proteomes" id="UP001153331"/>
    </source>
</evidence>
<protein>
    <submittedName>
        <fullName evidence="1">Uncharacterized protein</fullName>
    </submittedName>
</protein>